<name>A0A9P4JA28_9PEZI</name>
<reference evidence="1" key="1">
    <citation type="journal article" date="2020" name="Stud. Mycol.">
        <title>101 Dothideomycetes genomes: a test case for predicting lifestyles and emergence of pathogens.</title>
        <authorList>
            <person name="Haridas S."/>
            <person name="Albert R."/>
            <person name="Binder M."/>
            <person name="Bloem J."/>
            <person name="Labutti K."/>
            <person name="Salamov A."/>
            <person name="Andreopoulos B."/>
            <person name="Baker S."/>
            <person name="Barry K."/>
            <person name="Bills G."/>
            <person name="Bluhm B."/>
            <person name="Cannon C."/>
            <person name="Castanera R."/>
            <person name="Culley D."/>
            <person name="Daum C."/>
            <person name="Ezra D."/>
            <person name="Gonzalez J."/>
            <person name="Henrissat B."/>
            <person name="Kuo A."/>
            <person name="Liang C."/>
            <person name="Lipzen A."/>
            <person name="Lutzoni F."/>
            <person name="Magnuson J."/>
            <person name="Mondo S."/>
            <person name="Nolan M."/>
            <person name="Ohm R."/>
            <person name="Pangilinan J."/>
            <person name="Park H.-J."/>
            <person name="Ramirez L."/>
            <person name="Alfaro M."/>
            <person name="Sun H."/>
            <person name="Tritt A."/>
            <person name="Yoshinaga Y."/>
            <person name="Zwiers L.-H."/>
            <person name="Turgeon B."/>
            <person name="Goodwin S."/>
            <person name="Spatafora J."/>
            <person name="Crous P."/>
            <person name="Grigoriev I."/>
        </authorList>
    </citation>
    <scope>NUCLEOTIDE SEQUENCE</scope>
    <source>
        <strain evidence="1">CBS 260.36</strain>
    </source>
</reference>
<dbReference type="Proteomes" id="UP000799439">
    <property type="component" value="Unassembled WGS sequence"/>
</dbReference>
<comment type="caution">
    <text evidence="1">The sequence shown here is derived from an EMBL/GenBank/DDBJ whole genome shotgun (WGS) entry which is preliminary data.</text>
</comment>
<sequence>MPTTCDDYKGGSGVRDSETRCCQPFFPRRLKLASYLLVAKAEQVGRRTTPLFHTPRGPRPRAVYCSL</sequence>
<evidence type="ECO:0000313" key="2">
    <source>
        <dbReference type="Proteomes" id="UP000799439"/>
    </source>
</evidence>
<dbReference type="EMBL" id="ML996081">
    <property type="protein sequence ID" value="KAF2157764.1"/>
    <property type="molecule type" value="Genomic_DNA"/>
</dbReference>
<dbReference type="AlphaFoldDB" id="A0A9P4JA28"/>
<accession>A0A9P4JA28</accession>
<organism evidence="1 2">
    <name type="scientific">Myriangium duriaei CBS 260.36</name>
    <dbReference type="NCBI Taxonomy" id="1168546"/>
    <lineage>
        <taxon>Eukaryota</taxon>
        <taxon>Fungi</taxon>
        <taxon>Dikarya</taxon>
        <taxon>Ascomycota</taxon>
        <taxon>Pezizomycotina</taxon>
        <taxon>Dothideomycetes</taxon>
        <taxon>Dothideomycetidae</taxon>
        <taxon>Myriangiales</taxon>
        <taxon>Myriangiaceae</taxon>
        <taxon>Myriangium</taxon>
    </lineage>
</organism>
<evidence type="ECO:0000313" key="1">
    <source>
        <dbReference type="EMBL" id="KAF2157764.1"/>
    </source>
</evidence>
<keyword evidence="2" id="KW-1185">Reference proteome</keyword>
<gene>
    <name evidence="1" type="ORF">K461DRAFT_273990</name>
</gene>
<protein>
    <submittedName>
        <fullName evidence="1">Uncharacterized protein</fullName>
    </submittedName>
</protein>
<proteinExistence type="predicted"/>